<evidence type="ECO:0000256" key="6">
    <source>
        <dbReference type="SAM" id="MobiDB-lite"/>
    </source>
</evidence>
<feature type="domain" description="NAA35-like N-terminal" evidence="7">
    <location>
        <begin position="103"/>
        <end position="158"/>
    </location>
</feature>
<dbReference type="PANTHER" id="PTHR21373">
    <property type="entry name" value="GLUCOSE REPRESSIBLE PROTEIN MAK10"/>
    <property type="match status" value="1"/>
</dbReference>
<accession>A0ABY6LEZ1</accession>
<organism evidence="9 10">
    <name type="scientific">Cordylochernes scorpioides</name>
    <dbReference type="NCBI Taxonomy" id="51811"/>
    <lineage>
        <taxon>Eukaryota</taxon>
        <taxon>Metazoa</taxon>
        <taxon>Ecdysozoa</taxon>
        <taxon>Arthropoda</taxon>
        <taxon>Chelicerata</taxon>
        <taxon>Arachnida</taxon>
        <taxon>Pseudoscorpiones</taxon>
        <taxon>Cheliferoidea</taxon>
        <taxon>Chernetidae</taxon>
        <taxon>Cordylochernes</taxon>
    </lineage>
</organism>
<dbReference type="PANTHER" id="PTHR21373:SF0">
    <property type="entry name" value="N-ALPHA-ACETYLTRANSFERASE 35, NATC AUXILIARY SUBUNIT"/>
    <property type="match status" value="1"/>
</dbReference>
<feature type="coiled-coil region" evidence="5">
    <location>
        <begin position="423"/>
        <end position="450"/>
    </location>
</feature>
<feature type="domain" description="NAA35-like TPR repeats" evidence="8">
    <location>
        <begin position="660"/>
        <end position="824"/>
    </location>
</feature>
<dbReference type="InterPro" id="IPR007244">
    <property type="entry name" value="Naa35_N"/>
</dbReference>
<comment type="subcellular location">
    <subcellularLocation>
        <location evidence="1">Cytoplasm</location>
    </subcellularLocation>
</comment>
<evidence type="ECO:0000259" key="7">
    <source>
        <dbReference type="Pfam" id="PF04112"/>
    </source>
</evidence>
<feature type="compositionally biased region" description="Basic residues" evidence="6">
    <location>
        <begin position="664"/>
        <end position="680"/>
    </location>
</feature>
<dbReference type="Pfam" id="PF25789">
    <property type="entry name" value="TPR_NAA35"/>
    <property type="match status" value="2"/>
</dbReference>
<feature type="region of interest" description="Disordered" evidence="6">
    <location>
        <begin position="660"/>
        <end position="680"/>
    </location>
</feature>
<keyword evidence="10" id="KW-1185">Reference proteome</keyword>
<evidence type="ECO:0000313" key="10">
    <source>
        <dbReference type="Proteomes" id="UP001235939"/>
    </source>
</evidence>
<evidence type="ECO:0000313" key="9">
    <source>
        <dbReference type="EMBL" id="UYV78826.1"/>
    </source>
</evidence>
<evidence type="ECO:0000256" key="5">
    <source>
        <dbReference type="SAM" id="Coils"/>
    </source>
</evidence>
<feature type="domain" description="NAA35-like N-terminal" evidence="7">
    <location>
        <begin position="18"/>
        <end position="102"/>
    </location>
</feature>
<dbReference type="EMBL" id="CP092878">
    <property type="protein sequence ID" value="UYV78826.1"/>
    <property type="molecule type" value="Genomic_DNA"/>
</dbReference>
<dbReference type="Proteomes" id="UP001235939">
    <property type="component" value="Chromosome 16"/>
</dbReference>
<keyword evidence="3" id="KW-0963">Cytoplasm</keyword>
<protein>
    <recommendedName>
        <fullName evidence="4">Protein MAK10 homolog</fullName>
    </recommendedName>
</protein>
<name>A0ABY6LEZ1_9ARAC</name>
<evidence type="ECO:0000259" key="8">
    <source>
        <dbReference type="Pfam" id="PF25789"/>
    </source>
</evidence>
<proteinExistence type="inferred from homology"/>
<dbReference type="Pfam" id="PF04112">
    <property type="entry name" value="Mak10"/>
    <property type="match status" value="2"/>
</dbReference>
<comment type="similarity">
    <text evidence="2">Belongs to the MAK10 family.</text>
</comment>
<gene>
    <name evidence="9" type="ORF">LAZ67_16002906</name>
</gene>
<evidence type="ECO:0000256" key="1">
    <source>
        <dbReference type="ARBA" id="ARBA00004496"/>
    </source>
</evidence>
<evidence type="ECO:0000256" key="4">
    <source>
        <dbReference type="ARBA" id="ARBA00030494"/>
    </source>
</evidence>
<keyword evidence="5" id="KW-0175">Coiled coil</keyword>
<evidence type="ECO:0000256" key="3">
    <source>
        <dbReference type="ARBA" id="ARBA00022490"/>
    </source>
</evidence>
<sequence>MQQMGGDYGGFLHGHLRGFDLFEAMSAIEMMDPKMDAGMMCNRGSGKILTFEQACKAGKLKVAGLSLEEHIGIIDATLACLVTWLEGHSLAQTLFTNLYLHAPENLQDKVLGAFCLIILKLVAVIRDQVARAHVFEEEDFQSAVYGFSLAEGLPDTRVVSVMKEVEEDILKKVKLLVKRLIERKLSAGYKTQARGGAKSRNPEEGQNALLARIKFCRLLFQALSNLGGTARRPRMEEVEKQLQHCAELIAPMSETISLGLQPQATAVPSRGPDYPTIPGFEPLVNQRLLPPTFPRYTRIRSREEAFVYLAGLVSRLQQACKVLQMGSFHSALDFFIQYSKDSPCVLSRTVLQLLYLPQPGKVFGSQPMAEVLKESIRQFIRPSIFQPKAPQLGNPQLWEGTEVFLSHCVRPFSNMLQTYGHNHARQRDKLATLLDELATLQDQADKLDTLLYKMSMMDGGPQLACFGTWVLYHILRVMVHYVLSGFELELYAPHEFTYIYWYLYEFLFGWLVTALSRADTYLMEQDTKAEISTKTKTSSIKEKFWNFKKANWNLYQKNTNEDFRKAPTRIKDLEQNWISFKNTIIKAAKVSIPREISTKTKTSSIKEKFWNFKKANWNLYQQNTNEDFRKAPTRIKDLEQNWISFKNTIIKAAKVSIPREQAAHKTKNAKKNKKKKKTRAHRREIVYTQALQNICGGLYKAVIGLKRDGRLPQPSSGEFDQERVRYEHRFAPLGAVLTPPPVHYSQFREASTHCPSPYLDACKCFHNAKLLLETLPDPTPEVQSLVKIAKTNFVVVKLMLGGHLKDSPVCVRFDFSQHCWFPIIKIR</sequence>
<dbReference type="InterPro" id="IPR057982">
    <property type="entry name" value="TPR_NAA35"/>
</dbReference>
<dbReference type="InterPro" id="IPR057983">
    <property type="entry name" value="NAA35-like_N"/>
</dbReference>
<reference evidence="9 10" key="1">
    <citation type="submission" date="2022-01" db="EMBL/GenBank/DDBJ databases">
        <title>A chromosomal length assembly of Cordylochernes scorpioides.</title>
        <authorList>
            <person name="Zeh D."/>
            <person name="Zeh J."/>
        </authorList>
    </citation>
    <scope>NUCLEOTIDE SEQUENCE [LARGE SCALE GENOMIC DNA]</scope>
    <source>
        <strain evidence="9">IN4F17</strain>
        <tissue evidence="9">Whole Body</tissue>
    </source>
</reference>
<feature type="domain" description="NAA35-like TPR repeats" evidence="8">
    <location>
        <begin position="319"/>
        <end position="542"/>
    </location>
</feature>
<evidence type="ECO:0000256" key="2">
    <source>
        <dbReference type="ARBA" id="ARBA00006289"/>
    </source>
</evidence>